<accession>A0ABU5T3C9</accession>
<evidence type="ECO:0000256" key="2">
    <source>
        <dbReference type="SAM" id="SignalP"/>
    </source>
</evidence>
<proteinExistence type="predicted"/>
<protein>
    <submittedName>
        <fullName evidence="3">Uncharacterized protein</fullName>
    </submittedName>
</protein>
<comment type="caution">
    <text evidence="3">The sequence shown here is derived from an EMBL/GenBank/DDBJ whole genome shotgun (WGS) entry which is preliminary data.</text>
</comment>
<name>A0ABU5T3C9_9MICC</name>
<dbReference type="Proteomes" id="UP001304769">
    <property type="component" value="Unassembled WGS sequence"/>
</dbReference>
<dbReference type="RefSeq" id="WP_323277954.1">
    <property type="nucleotide sequence ID" value="NZ_JAYGGQ010000002.1"/>
</dbReference>
<reference evidence="3 4" key="1">
    <citation type="submission" date="2023-12" db="EMBL/GenBank/DDBJ databases">
        <title>Sinomonas terricola sp. nov, isolated from litchi orchard soil in Guangdong, PR China.</title>
        <authorList>
            <person name="Jiaxin W."/>
            <person name="Yang Z."/>
            <person name="Honghui Z."/>
        </authorList>
    </citation>
    <scope>NUCLEOTIDE SEQUENCE [LARGE SCALE GENOMIC DNA]</scope>
    <source>
        <strain evidence="3 4">JGH33</strain>
    </source>
</reference>
<evidence type="ECO:0000256" key="1">
    <source>
        <dbReference type="SAM" id="MobiDB-lite"/>
    </source>
</evidence>
<evidence type="ECO:0000313" key="3">
    <source>
        <dbReference type="EMBL" id="MEA5454171.1"/>
    </source>
</evidence>
<evidence type="ECO:0000313" key="4">
    <source>
        <dbReference type="Proteomes" id="UP001304769"/>
    </source>
</evidence>
<feature type="signal peptide" evidence="2">
    <location>
        <begin position="1"/>
        <end position="21"/>
    </location>
</feature>
<keyword evidence="2" id="KW-0732">Signal</keyword>
<sequence length="73" mass="7677">MSSRNVIARHRAALVRSSLIAAVQAASGNAGIVSRQAGGHASVLSDAVRAHRMDTSQKAKSTHTESSAFYTLR</sequence>
<feature type="region of interest" description="Disordered" evidence="1">
    <location>
        <begin position="53"/>
        <end position="73"/>
    </location>
</feature>
<dbReference type="EMBL" id="JAYGGQ010000002">
    <property type="protein sequence ID" value="MEA5454171.1"/>
    <property type="molecule type" value="Genomic_DNA"/>
</dbReference>
<organism evidence="3 4">
    <name type="scientific">Sinomonas terricola</name>
    <dbReference type="NCBI Taxonomy" id="3110330"/>
    <lineage>
        <taxon>Bacteria</taxon>
        <taxon>Bacillati</taxon>
        <taxon>Actinomycetota</taxon>
        <taxon>Actinomycetes</taxon>
        <taxon>Micrococcales</taxon>
        <taxon>Micrococcaceae</taxon>
        <taxon>Sinomonas</taxon>
    </lineage>
</organism>
<gene>
    <name evidence="3" type="ORF">SPF06_05480</name>
</gene>
<keyword evidence="4" id="KW-1185">Reference proteome</keyword>
<feature type="compositionally biased region" description="Polar residues" evidence="1">
    <location>
        <begin position="58"/>
        <end position="73"/>
    </location>
</feature>
<feature type="chain" id="PRO_5045176819" evidence="2">
    <location>
        <begin position="22"/>
        <end position="73"/>
    </location>
</feature>